<dbReference type="GO" id="GO:0005975">
    <property type="term" value="P:carbohydrate metabolic process"/>
    <property type="evidence" value="ECO:0007669"/>
    <property type="project" value="InterPro"/>
</dbReference>
<dbReference type="OrthoDB" id="9805159at2"/>
<evidence type="ECO:0000256" key="6">
    <source>
        <dbReference type="PIRSR" id="PIRSR003059-2"/>
    </source>
</evidence>
<keyword evidence="9" id="KW-1185">Reference proteome</keyword>
<name>A0A1H3GQ39_9BACI</name>
<evidence type="ECO:0000256" key="4">
    <source>
        <dbReference type="PIRNR" id="PIRNR003059"/>
    </source>
</evidence>
<dbReference type="Proteomes" id="UP000198935">
    <property type="component" value="Unassembled WGS sequence"/>
</dbReference>
<dbReference type="PANTHER" id="PTHR38784:SF1">
    <property type="entry name" value="SUCROSE PHOSPHORYLASE"/>
    <property type="match status" value="1"/>
</dbReference>
<dbReference type="InterPro" id="IPR022527">
    <property type="entry name" value="Sucrose_phospho"/>
</dbReference>
<feature type="binding site" evidence="6">
    <location>
        <position position="392"/>
    </location>
    <ligand>
        <name>substrate</name>
    </ligand>
</feature>
<comment type="catalytic activity">
    <reaction evidence="4">
        <text>sucrose + phosphate = D-fructose + alpha-D-glucose 1-phosphate</text>
        <dbReference type="Rhea" id="RHEA:24048"/>
        <dbReference type="ChEBI" id="CHEBI:17992"/>
        <dbReference type="ChEBI" id="CHEBI:37721"/>
        <dbReference type="ChEBI" id="CHEBI:43474"/>
        <dbReference type="ChEBI" id="CHEBI:58601"/>
        <dbReference type="EC" id="2.4.1.7"/>
    </reaction>
</comment>
<protein>
    <recommendedName>
        <fullName evidence="4">Sucrose phosphorylase</fullName>
        <ecNumber evidence="4">2.4.1.7</ecNumber>
    </recommendedName>
    <alternativeName>
        <fullName evidence="4">Sucrose glucosyltransferase</fullName>
    </alternativeName>
</protein>
<feature type="active site" description="Proton donor" evidence="5">
    <location>
        <position position="234"/>
    </location>
</feature>
<comment type="similarity">
    <text evidence="1 4">Belongs to the glycosyl hydrolase 13 family. Sucrose phosphorylase subfamily.</text>
</comment>
<keyword evidence="2 4" id="KW-0328">Glycosyltransferase</keyword>
<evidence type="ECO:0000256" key="5">
    <source>
        <dbReference type="PIRSR" id="PIRSR003059-1"/>
    </source>
</evidence>
<reference evidence="9" key="1">
    <citation type="submission" date="2016-10" db="EMBL/GenBank/DDBJ databases">
        <authorList>
            <person name="Varghese N."/>
            <person name="Submissions S."/>
        </authorList>
    </citation>
    <scope>NUCLEOTIDE SEQUENCE [LARGE SCALE GENOMIC DNA]</scope>
    <source>
        <strain evidence="9">SP</strain>
    </source>
</reference>
<evidence type="ECO:0000313" key="8">
    <source>
        <dbReference type="EMBL" id="SDY05227.1"/>
    </source>
</evidence>
<feature type="binding site" evidence="6">
    <location>
        <position position="234"/>
    </location>
    <ligand>
        <name>substrate</name>
    </ligand>
</feature>
<dbReference type="CDD" id="cd11355">
    <property type="entry name" value="AmyAc_Sucrose_phosphorylase"/>
    <property type="match status" value="1"/>
</dbReference>
<dbReference type="EMBL" id="FNPI01000001">
    <property type="protein sequence ID" value="SDY05227.1"/>
    <property type="molecule type" value="Genomic_DNA"/>
</dbReference>
<evidence type="ECO:0000256" key="1">
    <source>
        <dbReference type="ARBA" id="ARBA00008452"/>
    </source>
</evidence>
<sequence length="484" mass="56200">MKIKNEVMLITYADSMGKNLQETNELLQKHFKGIIGGVHLLPFYPSSADRGFAPLTYKEVDKAFGGWTDVEDMSKDFFTMYDFMINHISQSSEYFQDFKEKKDASEYADLFIRYKDFWPNGEPTQEDVDLIYKRKPRAPYIDVTFADGTSEKIWCTFDEEQIDLNVYTETTKKFIKDNLTHLAEKGASIIRLDAFAYATKKVGTNCFFIEPDTWEMMEEVKEMLAPYGVELLPEIHEHYSIQLKLAKKGYWVYDFALPMLVLHGLYSGRSERLINWLNICPRKQFTTLDTHDGIGVVDVADLLTQEEIDETKENLFSKGANVKKIYNTMAYNNLDIYQLNCTYYSALGNNDDAYVLARAIQFYTPGIPQVYYVGLLAGENDIELLEKTKVGRNINRHYYSKEEVEENLERPVLKRLFNLIRFRNTYQAFDGEMTVVENADPQILEITWTKAELETTLRANLATREYEITYFDPEAGVAKQLENI</sequence>
<dbReference type="EC" id="2.4.1.7" evidence="4"/>
<dbReference type="Gene3D" id="3.90.400.10">
    <property type="entry name" value="Oligo-1,6-glucosidase, Domain 2"/>
    <property type="match status" value="1"/>
</dbReference>
<organism evidence="8 9">
    <name type="scientific">Evansella caseinilytica</name>
    <dbReference type="NCBI Taxonomy" id="1503961"/>
    <lineage>
        <taxon>Bacteria</taxon>
        <taxon>Bacillati</taxon>
        <taxon>Bacillota</taxon>
        <taxon>Bacilli</taxon>
        <taxon>Bacillales</taxon>
        <taxon>Bacillaceae</taxon>
        <taxon>Evansella</taxon>
    </lineage>
</organism>
<dbReference type="Gene3D" id="3.20.20.80">
    <property type="entry name" value="Glycosidases"/>
    <property type="match status" value="1"/>
</dbReference>
<dbReference type="SMART" id="SM00642">
    <property type="entry name" value="Aamy"/>
    <property type="match status" value="1"/>
</dbReference>
<feature type="active site" description="Nucleophile" evidence="5">
    <location>
        <position position="193"/>
    </location>
</feature>
<feature type="binding site" evidence="6">
    <location>
        <position position="87"/>
    </location>
    <ligand>
        <name>substrate</name>
    </ligand>
</feature>
<dbReference type="PIRSF" id="PIRSF003059">
    <property type="entry name" value="Sucrose_phosphorylase"/>
    <property type="match status" value="1"/>
</dbReference>
<evidence type="ECO:0000256" key="2">
    <source>
        <dbReference type="ARBA" id="ARBA00022676"/>
    </source>
</evidence>
<feature type="domain" description="Glycosyl hydrolase family 13 catalytic" evidence="7">
    <location>
        <begin position="6"/>
        <end position="423"/>
    </location>
</feature>
<dbReference type="SUPFAM" id="SSF51445">
    <property type="entry name" value="(Trans)glycosidases"/>
    <property type="match status" value="1"/>
</dbReference>
<feature type="binding site" evidence="6">
    <location>
        <position position="49"/>
    </location>
    <ligand>
        <name>substrate</name>
    </ligand>
</feature>
<dbReference type="InterPro" id="IPR006047">
    <property type="entry name" value="GH13_cat_dom"/>
</dbReference>
<accession>A0A1H3GQ39</accession>
<proteinExistence type="inferred from homology"/>
<feature type="binding site" evidence="6">
    <location>
        <begin position="191"/>
        <end position="193"/>
    </location>
    <ligand>
        <name>substrate</name>
    </ligand>
</feature>
<dbReference type="GO" id="GO:0009018">
    <property type="term" value="F:sucrose phosphorylase activity"/>
    <property type="evidence" value="ECO:0007669"/>
    <property type="project" value="UniProtKB-EC"/>
</dbReference>
<keyword evidence="3 4" id="KW-0808">Transferase</keyword>
<evidence type="ECO:0000256" key="3">
    <source>
        <dbReference type="ARBA" id="ARBA00022679"/>
    </source>
</evidence>
<feature type="binding site" evidence="6">
    <location>
        <begin position="335"/>
        <end position="338"/>
    </location>
    <ligand>
        <name>substrate</name>
    </ligand>
</feature>
<dbReference type="PANTHER" id="PTHR38784">
    <property type="entry name" value="SUCROSE PHOSPHORYLASE"/>
    <property type="match status" value="1"/>
</dbReference>
<evidence type="ECO:0000259" key="7">
    <source>
        <dbReference type="SMART" id="SM00642"/>
    </source>
</evidence>
<dbReference type="InterPro" id="IPR017853">
    <property type="entry name" value="GH"/>
</dbReference>
<evidence type="ECO:0000313" key="9">
    <source>
        <dbReference type="Proteomes" id="UP000198935"/>
    </source>
</evidence>
<gene>
    <name evidence="8" type="ORF">SAMN05421736_101241</name>
</gene>
<dbReference type="Pfam" id="PF00128">
    <property type="entry name" value="Alpha-amylase"/>
    <property type="match status" value="1"/>
</dbReference>
<dbReference type="STRING" id="1503961.SAMN05421736_101241"/>
<dbReference type="AlphaFoldDB" id="A0A1H3GQ39"/>
<feature type="binding site" evidence="6">
    <location>
        <begin position="291"/>
        <end position="292"/>
    </location>
    <ligand>
        <name>substrate</name>
    </ligand>
</feature>
<dbReference type="InterPro" id="IPR016377">
    <property type="entry name" value="Sucrose_GGa_phosphorylase-rel"/>
</dbReference>
<dbReference type="NCBIfam" id="TIGR03852">
    <property type="entry name" value="sucrose_gtfA"/>
    <property type="match status" value="1"/>
</dbReference>
<dbReference type="InterPro" id="IPR045857">
    <property type="entry name" value="O16G_dom_2"/>
</dbReference>